<dbReference type="PANTHER" id="PTHR40447">
    <property type="entry name" value="ANAEROBIC SULFITE REDUCTASE SUBUNIT A"/>
    <property type="match status" value="1"/>
</dbReference>
<dbReference type="SUPFAM" id="SSF46548">
    <property type="entry name" value="alpha-helical ferredoxin"/>
    <property type="match status" value="1"/>
</dbReference>
<name>A0ABZ3JAK6_SPOA4</name>
<feature type="domain" description="4Fe-4S ferredoxin-type" evidence="4">
    <location>
        <begin position="294"/>
        <end position="323"/>
    </location>
</feature>
<evidence type="ECO:0000256" key="3">
    <source>
        <dbReference type="ARBA" id="ARBA00023014"/>
    </source>
</evidence>
<accession>A0ABZ3JAK6</accession>
<keyword evidence="1" id="KW-0479">Metal-binding</keyword>
<dbReference type="NCBIfam" id="TIGR02910">
    <property type="entry name" value="sulfite_red_A"/>
    <property type="match status" value="1"/>
</dbReference>
<proteinExistence type="predicted"/>
<feature type="domain" description="4Fe-4S ferredoxin-type" evidence="4">
    <location>
        <begin position="212"/>
        <end position="244"/>
    </location>
</feature>
<reference evidence="5" key="1">
    <citation type="submission" date="2024-05" db="EMBL/GenBank/DDBJ databases">
        <title>Isolation and characterization of Sporomusa carbonis sp. nov., a carboxydotrophic hydrogenogen in the genus of Sporomusa isolated from a charcoal burning pile.</title>
        <authorList>
            <person name="Boeer T."/>
            <person name="Rosenbaum F."/>
            <person name="Eysell L."/>
            <person name="Mueller V."/>
            <person name="Daniel R."/>
            <person name="Poehlein A."/>
        </authorList>
    </citation>
    <scope>NUCLEOTIDE SEQUENCE [LARGE SCALE GENOMIC DNA]</scope>
    <source>
        <strain evidence="5">DSM 3132</strain>
    </source>
</reference>
<gene>
    <name evidence="5" type="primary">asrA</name>
    <name evidence="5" type="ORF">SPACI_052860</name>
</gene>
<dbReference type="Proteomes" id="UP000216052">
    <property type="component" value="Chromosome"/>
</dbReference>
<evidence type="ECO:0000259" key="4">
    <source>
        <dbReference type="PROSITE" id="PS51379"/>
    </source>
</evidence>
<evidence type="ECO:0000256" key="2">
    <source>
        <dbReference type="ARBA" id="ARBA00023004"/>
    </source>
</evidence>
<dbReference type="InterPro" id="IPR014259">
    <property type="entry name" value="Sulphite_reductase_A"/>
</dbReference>
<evidence type="ECO:0000256" key="1">
    <source>
        <dbReference type="ARBA" id="ARBA00022723"/>
    </source>
</evidence>
<dbReference type="InterPro" id="IPR017896">
    <property type="entry name" value="4Fe4S_Fe-S-bd"/>
</dbReference>
<dbReference type="RefSeq" id="WP_093792236.1">
    <property type="nucleotide sequence ID" value="NZ_CP155571.1"/>
</dbReference>
<sequence>MGYCLDKAGFDQVLQELSREYTVYAPKVFKDGGSFSDTDRIRYGEIQTIDEVVFDRKAEFSWKEVLLPLSQTLFFFTEDHIKEADLPKKGAVILLRSCDLQAVKRLDAIYLENGGRDYYYQQLRDRVKFLLIGCRHSFDNCFCVDMGTNRSDTYDAYLELKDGRVYVDNRTAAWEATFAARSLEAAAVTPAYVTENTKHVQLPDQLTPAILYSTIWDEYDSRCINCGRCNFVCPTCTCFTMQDIFYTDNGKVGERRRVWASCMVDGFTDVAGGGSYRQKNGQRMRFKVLHKVYDYKKRNGYPMCVGCGRCDDICPEYISFTAAVNKLTAACKEVSGNAGK</sequence>
<keyword evidence="2" id="KW-0408">Iron</keyword>
<keyword evidence="6" id="KW-1185">Reference proteome</keyword>
<dbReference type="PROSITE" id="PS00198">
    <property type="entry name" value="4FE4S_FER_1"/>
    <property type="match status" value="2"/>
</dbReference>
<dbReference type="Gene3D" id="1.10.1060.10">
    <property type="entry name" value="Alpha-helical ferredoxin"/>
    <property type="match status" value="1"/>
</dbReference>
<dbReference type="PANTHER" id="PTHR40447:SF1">
    <property type="entry name" value="ANAEROBIC SULFITE REDUCTASE SUBUNIT A"/>
    <property type="match status" value="1"/>
</dbReference>
<evidence type="ECO:0000313" key="6">
    <source>
        <dbReference type="Proteomes" id="UP000216052"/>
    </source>
</evidence>
<dbReference type="InterPro" id="IPR009051">
    <property type="entry name" value="Helical_ferredxn"/>
</dbReference>
<protein>
    <submittedName>
        <fullName evidence="5">Anaerobic sulfite reductase subunit A</fullName>
    </submittedName>
</protein>
<keyword evidence="3" id="KW-0411">Iron-sulfur</keyword>
<dbReference type="EMBL" id="CP155571">
    <property type="protein sequence ID" value="XFO75171.1"/>
    <property type="molecule type" value="Genomic_DNA"/>
</dbReference>
<evidence type="ECO:0000313" key="5">
    <source>
        <dbReference type="EMBL" id="XFO75171.1"/>
    </source>
</evidence>
<organism evidence="5 6">
    <name type="scientific">Sporomusa acidovorans (strain ATCC 49682 / DSM 3132 / Mol)</name>
    <dbReference type="NCBI Taxonomy" id="1123286"/>
    <lineage>
        <taxon>Bacteria</taxon>
        <taxon>Bacillati</taxon>
        <taxon>Bacillota</taxon>
        <taxon>Negativicutes</taxon>
        <taxon>Selenomonadales</taxon>
        <taxon>Sporomusaceae</taxon>
        <taxon>Sporomusa</taxon>
    </lineage>
</organism>
<dbReference type="InterPro" id="IPR017900">
    <property type="entry name" value="4Fe4S_Fe_S_CS"/>
</dbReference>
<dbReference type="PROSITE" id="PS51379">
    <property type="entry name" value="4FE4S_FER_2"/>
    <property type="match status" value="2"/>
</dbReference>
<dbReference type="Pfam" id="PF17179">
    <property type="entry name" value="Fer4_22"/>
    <property type="match status" value="1"/>
</dbReference>